<evidence type="ECO:0000313" key="2">
    <source>
        <dbReference type="EMBL" id="RAR78366.1"/>
    </source>
</evidence>
<feature type="compositionally biased region" description="Polar residues" evidence="1">
    <location>
        <begin position="19"/>
        <end position="32"/>
    </location>
</feature>
<organism evidence="2 3">
    <name type="scientific">Paracidovorax anthurii</name>
    <dbReference type="NCBI Taxonomy" id="78229"/>
    <lineage>
        <taxon>Bacteria</taxon>
        <taxon>Pseudomonadati</taxon>
        <taxon>Pseudomonadota</taxon>
        <taxon>Betaproteobacteria</taxon>
        <taxon>Burkholderiales</taxon>
        <taxon>Comamonadaceae</taxon>
        <taxon>Paracidovorax</taxon>
    </lineage>
</organism>
<protein>
    <submittedName>
        <fullName evidence="2">Uncharacterized protein</fullName>
    </submittedName>
</protein>
<dbReference type="Proteomes" id="UP000248856">
    <property type="component" value="Unassembled WGS sequence"/>
</dbReference>
<feature type="region of interest" description="Disordered" evidence="1">
    <location>
        <begin position="1"/>
        <end position="32"/>
    </location>
</feature>
<comment type="caution">
    <text evidence="2">The sequence shown here is derived from an EMBL/GenBank/DDBJ whole genome shotgun (WGS) entry which is preliminary data.</text>
</comment>
<sequence length="60" mass="6497">MRECHSAAQAPEAGFASHLRNTARATAQSTDQRTPCIKRCIPLPFMDIDVLPAPHAEAVP</sequence>
<dbReference type="EMBL" id="QLTA01000031">
    <property type="protein sequence ID" value="RAR78366.1"/>
    <property type="molecule type" value="Genomic_DNA"/>
</dbReference>
<keyword evidence="3" id="KW-1185">Reference proteome</keyword>
<name>A0A328Z7X8_9BURK</name>
<reference evidence="2 3" key="1">
    <citation type="submission" date="2018-06" db="EMBL/GenBank/DDBJ databases">
        <title>Genomic Encyclopedia of Archaeal and Bacterial Type Strains, Phase II (KMG-II): from individual species to whole genera.</title>
        <authorList>
            <person name="Goeker M."/>
        </authorList>
    </citation>
    <scope>NUCLEOTIDE SEQUENCE [LARGE SCALE GENOMIC DNA]</scope>
    <source>
        <strain evidence="2 3">CFPB 3232</strain>
    </source>
</reference>
<proteinExistence type="predicted"/>
<dbReference type="AlphaFoldDB" id="A0A328Z7X8"/>
<gene>
    <name evidence="2" type="ORF">AX018_103151</name>
</gene>
<accession>A0A328Z7X8</accession>
<evidence type="ECO:0000256" key="1">
    <source>
        <dbReference type="SAM" id="MobiDB-lite"/>
    </source>
</evidence>
<evidence type="ECO:0000313" key="3">
    <source>
        <dbReference type="Proteomes" id="UP000248856"/>
    </source>
</evidence>